<dbReference type="EMBL" id="BART01009689">
    <property type="protein sequence ID" value="GAG79697.1"/>
    <property type="molecule type" value="Genomic_DNA"/>
</dbReference>
<evidence type="ECO:0000313" key="1">
    <source>
        <dbReference type="EMBL" id="GAG79697.1"/>
    </source>
</evidence>
<sequence>MGLEEELGVYTFLPWVKSGLGAHIVDDTQSLTGPRTNLDIQINIKRYTLEGVIDQVDAPKRTVELMGPGDVVGINKSFIVRRDPEPNSRNVESNYFTLIEFNQPDFPWRFTPVKPSADSPNKLTPWISLIILTRDEFEGPHNGIILPEITINDPTQTLFLLGHQGLLVLNLLISPLQKKVVKMHNIFYLPPDVELLVNGRLYGMVH</sequence>
<organism evidence="1">
    <name type="scientific">marine sediment metagenome</name>
    <dbReference type="NCBI Taxonomy" id="412755"/>
    <lineage>
        <taxon>unclassified sequences</taxon>
        <taxon>metagenomes</taxon>
        <taxon>ecological metagenomes</taxon>
    </lineage>
</organism>
<name>X1BEQ3_9ZZZZ</name>
<dbReference type="AlphaFoldDB" id="X1BEQ3"/>
<proteinExistence type="predicted"/>
<accession>X1BEQ3</accession>
<gene>
    <name evidence="1" type="ORF">S01H4_21399</name>
</gene>
<reference evidence="1" key="1">
    <citation type="journal article" date="2014" name="Front. Microbiol.">
        <title>High frequency of phylogenetically diverse reductive dehalogenase-homologous genes in deep subseafloor sedimentary metagenomes.</title>
        <authorList>
            <person name="Kawai M."/>
            <person name="Futagami T."/>
            <person name="Toyoda A."/>
            <person name="Takaki Y."/>
            <person name="Nishi S."/>
            <person name="Hori S."/>
            <person name="Arai W."/>
            <person name="Tsubouchi T."/>
            <person name="Morono Y."/>
            <person name="Uchiyama I."/>
            <person name="Ito T."/>
            <person name="Fujiyama A."/>
            <person name="Inagaki F."/>
            <person name="Takami H."/>
        </authorList>
    </citation>
    <scope>NUCLEOTIDE SEQUENCE</scope>
    <source>
        <strain evidence="1">Expedition CK06-06</strain>
    </source>
</reference>
<protein>
    <submittedName>
        <fullName evidence="1">Uncharacterized protein</fullName>
    </submittedName>
</protein>
<comment type="caution">
    <text evidence="1">The sequence shown here is derived from an EMBL/GenBank/DDBJ whole genome shotgun (WGS) entry which is preliminary data.</text>
</comment>